<dbReference type="HOGENOM" id="CLU_054711_5_1_12"/>
<keyword evidence="9" id="KW-0614">Plasmid</keyword>
<dbReference type="GO" id="GO:0009279">
    <property type="term" value="C:cell outer membrane"/>
    <property type="evidence" value="ECO:0007669"/>
    <property type="project" value="UniProtKB-SubCell"/>
</dbReference>
<dbReference type="Pfam" id="PF00921">
    <property type="entry name" value="Lipoprotein_2"/>
    <property type="match status" value="1"/>
</dbReference>
<evidence type="ECO:0000256" key="5">
    <source>
        <dbReference type="ARBA" id="ARBA00023139"/>
    </source>
</evidence>
<evidence type="ECO:0000256" key="2">
    <source>
        <dbReference type="ARBA" id="ARBA00004459"/>
    </source>
</evidence>
<keyword evidence="7 8" id="KW-0449">Lipoprotein</keyword>
<geneLocation type="plasmid" evidence="9">
    <name>unnamed</name>
</geneLocation>
<dbReference type="RefSeq" id="WP_025408797.1">
    <property type="nucleotide sequence ID" value="NZ_CP005758.1"/>
</dbReference>
<comment type="subcellular location">
    <subcellularLocation>
        <location evidence="2 8">Cell outer membrane</location>
        <topology evidence="2 8">Lipid-anchor</topology>
    </subcellularLocation>
</comment>
<feature type="non-terminal residue" evidence="9">
    <location>
        <position position="170"/>
    </location>
</feature>
<dbReference type="EMBL" id="CP005758">
    <property type="protein sequence ID" value="AHH11559.1"/>
    <property type="molecule type" value="Genomic_DNA"/>
</dbReference>
<evidence type="ECO:0000313" key="9">
    <source>
        <dbReference type="EMBL" id="AHH11559.1"/>
    </source>
</evidence>
<sequence>MKINIKVKSICATLFISLFLSCNNGIEELEKRNTFLSSLANLGNDFLSVFSSFGDIMTESLGFKADAKKSDVATYFKKVQDNLENTKTALNKIVEDMKTQENPNVVGVETAVKTLIDNTLDKIIQGSKTVSDAIGNDSELLGNVGKAAADQNAAGNREEGKVSNLINGIR</sequence>
<organism evidence="9">
    <name type="scientific">Borrelia coriaceae ATCC 43381</name>
    <dbReference type="NCBI Taxonomy" id="1408429"/>
    <lineage>
        <taxon>Bacteria</taxon>
        <taxon>Pseudomonadati</taxon>
        <taxon>Spirochaetota</taxon>
        <taxon>Spirochaetia</taxon>
        <taxon>Spirochaetales</taxon>
        <taxon>Borreliaceae</taxon>
        <taxon>Borrelia</taxon>
    </lineage>
</organism>
<dbReference type="InterPro" id="IPR000680">
    <property type="entry name" value="Borrelia_lipo"/>
</dbReference>
<comment type="function">
    <text evidence="1 8">The Vlp and Vsp proteins are antigenically distinct proteins, only one vlp or vsp gene is transcriptionally active at any one time. Switching between these genes is a mechanism of host immune response evasion.</text>
</comment>
<name>W5SWI2_9SPIR</name>
<proteinExistence type="predicted"/>
<evidence type="ECO:0000256" key="1">
    <source>
        <dbReference type="ARBA" id="ARBA00003932"/>
    </source>
</evidence>
<reference evidence="9" key="1">
    <citation type="submission" date="2013-04" db="EMBL/GenBank/DDBJ databases">
        <title>Comparative Genomics of Relapsing Fever Spirochetes.</title>
        <authorList>
            <person name="Schwan T.G."/>
            <person name="Raffel S.J."/>
            <person name="Porcella S.F."/>
            <person name="Martens C.A."/>
            <person name="Bruno D.P."/>
            <person name="Ricklefs S.M."/>
            <person name="Barbian K.B."/>
        </authorList>
    </citation>
    <scope>NUCLEOTIDE SEQUENCE</scope>
    <source>
        <strain evidence="9">Co53</strain>
        <plasmid evidence="9">unnamed</plasmid>
    </source>
</reference>
<evidence type="ECO:0000256" key="3">
    <source>
        <dbReference type="ARBA" id="ARBA00022729"/>
    </source>
</evidence>
<evidence type="ECO:0000256" key="6">
    <source>
        <dbReference type="ARBA" id="ARBA00023237"/>
    </source>
</evidence>
<dbReference type="AlphaFoldDB" id="W5SWI2"/>
<gene>
    <name evidence="9" type="ORF">BCO_0114812</name>
</gene>
<dbReference type="SUPFAM" id="SSF74748">
    <property type="entry name" value="Variable surface antigen VlsE"/>
    <property type="match status" value="1"/>
</dbReference>
<evidence type="ECO:0000256" key="4">
    <source>
        <dbReference type="ARBA" id="ARBA00023136"/>
    </source>
</evidence>
<keyword evidence="3" id="KW-0732">Signal</keyword>
<keyword evidence="6 8" id="KW-0998">Cell outer membrane</keyword>
<keyword evidence="4 8" id="KW-0472">Membrane</keyword>
<keyword evidence="5 8" id="KW-0564">Palmitate</keyword>
<dbReference type="PROSITE" id="PS51257">
    <property type="entry name" value="PROKAR_LIPOPROTEIN"/>
    <property type="match status" value="1"/>
</dbReference>
<evidence type="ECO:0000256" key="7">
    <source>
        <dbReference type="ARBA" id="ARBA00023288"/>
    </source>
</evidence>
<protein>
    <recommendedName>
        <fullName evidence="8">Variable large protein</fullName>
    </recommendedName>
</protein>
<accession>W5SWI2</accession>
<evidence type="ECO:0000256" key="8">
    <source>
        <dbReference type="RuleBase" id="RU363105"/>
    </source>
</evidence>